<evidence type="ECO:0000256" key="3">
    <source>
        <dbReference type="ARBA" id="ARBA00004931"/>
    </source>
</evidence>
<keyword evidence="13" id="KW-1185">Reference proteome</keyword>
<comment type="catalytic activity">
    <reaction evidence="10">
        <text>L-isoleucine + 2-oxoglutarate = (S)-3-methyl-2-oxopentanoate + L-glutamate</text>
        <dbReference type="Rhea" id="RHEA:24801"/>
        <dbReference type="ChEBI" id="CHEBI:16810"/>
        <dbReference type="ChEBI" id="CHEBI:29985"/>
        <dbReference type="ChEBI" id="CHEBI:35146"/>
        <dbReference type="ChEBI" id="CHEBI:58045"/>
        <dbReference type="EC" id="2.6.1.42"/>
    </reaction>
</comment>
<dbReference type="Gene3D" id="3.20.10.10">
    <property type="entry name" value="D-amino Acid Aminotransferase, subunit A, domain 2"/>
    <property type="match status" value="1"/>
</dbReference>
<dbReference type="RefSeq" id="WP_189437174.1">
    <property type="nucleotide sequence ID" value="NZ_BMXE01000004.1"/>
</dbReference>
<comment type="pathway">
    <text evidence="4">Amino-acid biosynthesis; L-leucine biosynthesis; L-leucine from 3-methyl-2-oxobutanoate: step 4/4.</text>
</comment>
<dbReference type="Pfam" id="PF01063">
    <property type="entry name" value="Aminotran_4"/>
    <property type="match status" value="1"/>
</dbReference>
<dbReference type="SUPFAM" id="SSF56752">
    <property type="entry name" value="D-aminoacid aminotransferase-like PLP-dependent enzymes"/>
    <property type="match status" value="1"/>
</dbReference>
<evidence type="ECO:0000256" key="5">
    <source>
        <dbReference type="ARBA" id="ARBA00009320"/>
    </source>
</evidence>
<dbReference type="CDD" id="cd01558">
    <property type="entry name" value="D-AAT_like"/>
    <property type="match status" value="1"/>
</dbReference>
<dbReference type="InterPro" id="IPR001544">
    <property type="entry name" value="Aminotrans_IV"/>
</dbReference>
<dbReference type="InterPro" id="IPR043132">
    <property type="entry name" value="BCAT-like_C"/>
</dbReference>
<organism evidence="12 13">
    <name type="scientific">Pseudovibrio japonicus</name>
    <dbReference type="NCBI Taxonomy" id="366534"/>
    <lineage>
        <taxon>Bacteria</taxon>
        <taxon>Pseudomonadati</taxon>
        <taxon>Pseudomonadota</taxon>
        <taxon>Alphaproteobacteria</taxon>
        <taxon>Hyphomicrobiales</taxon>
        <taxon>Stappiaceae</taxon>
        <taxon>Pseudovibrio</taxon>
    </lineage>
</organism>
<name>A0ABQ3EHF8_9HYPH</name>
<accession>A0ABQ3EHF8</accession>
<comment type="pathway">
    <text evidence="3">Amino-acid biosynthesis; L-valine biosynthesis; L-valine from pyruvate: step 4/4.</text>
</comment>
<reference evidence="13" key="1">
    <citation type="journal article" date="2019" name="Int. J. Syst. Evol. Microbiol.">
        <title>The Global Catalogue of Microorganisms (GCM) 10K type strain sequencing project: providing services to taxonomists for standard genome sequencing and annotation.</title>
        <authorList>
            <consortium name="The Broad Institute Genomics Platform"/>
            <consortium name="The Broad Institute Genome Sequencing Center for Infectious Disease"/>
            <person name="Wu L."/>
            <person name="Ma J."/>
        </authorList>
    </citation>
    <scope>NUCLEOTIDE SEQUENCE [LARGE SCALE GENOMIC DNA]</scope>
    <source>
        <strain evidence="13">KCTC 12861</strain>
    </source>
</reference>
<keyword evidence="8" id="KW-0028">Amino-acid biosynthesis</keyword>
<dbReference type="Gene3D" id="3.30.470.10">
    <property type="match status" value="1"/>
</dbReference>
<comment type="catalytic activity">
    <reaction evidence="9">
        <text>L-valine + 2-oxoglutarate = 3-methyl-2-oxobutanoate + L-glutamate</text>
        <dbReference type="Rhea" id="RHEA:24813"/>
        <dbReference type="ChEBI" id="CHEBI:11851"/>
        <dbReference type="ChEBI" id="CHEBI:16810"/>
        <dbReference type="ChEBI" id="CHEBI:29985"/>
        <dbReference type="ChEBI" id="CHEBI:57762"/>
        <dbReference type="EC" id="2.6.1.42"/>
    </reaction>
</comment>
<dbReference type="Proteomes" id="UP000637980">
    <property type="component" value="Unassembled WGS sequence"/>
</dbReference>
<evidence type="ECO:0000256" key="8">
    <source>
        <dbReference type="ARBA" id="ARBA00023304"/>
    </source>
</evidence>
<comment type="function">
    <text evidence="1">Acts on leucine, isoleucine and valine.</text>
</comment>
<keyword evidence="8" id="KW-0100">Branched-chain amino acid biosynthesis</keyword>
<dbReference type="PANTHER" id="PTHR42743">
    <property type="entry name" value="AMINO-ACID AMINOTRANSFERASE"/>
    <property type="match status" value="1"/>
</dbReference>
<dbReference type="NCBIfam" id="NF005209">
    <property type="entry name" value="PRK06680.1"/>
    <property type="match status" value="1"/>
</dbReference>
<comment type="similarity">
    <text evidence="5">Belongs to the class-IV pyridoxal-phosphate-dependent aminotransferase family.</text>
</comment>
<dbReference type="PANTHER" id="PTHR42743:SF11">
    <property type="entry name" value="AMINODEOXYCHORISMATE LYASE"/>
    <property type="match status" value="1"/>
</dbReference>
<dbReference type="InterPro" id="IPR043131">
    <property type="entry name" value="BCAT-like_N"/>
</dbReference>
<proteinExistence type="inferred from homology"/>
<comment type="catalytic activity">
    <reaction evidence="11">
        <text>L-leucine + 2-oxoglutarate = 4-methyl-2-oxopentanoate + L-glutamate</text>
        <dbReference type="Rhea" id="RHEA:18321"/>
        <dbReference type="ChEBI" id="CHEBI:16810"/>
        <dbReference type="ChEBI" id="CHEBI:17865"/>
        <dbReference type="ChEBI" id="CHEBI:29985"/>
        <dbReference type="ChEBI" id="CHEBI:57427"/>
        <dbReference type="EC" id="2.6.1.42"/>
    </reaction>
</comment>
<evidence type="ECO:0000256" key="1">
    <source>
        <dbReference type="ARBA" id="ARBA00003109"/>
    </source>
</evidence>
<evidence type="ECO:0000256" key="4">
    <source>
        <dbReference type="ARBA" id="ARBA00005072"/>
    </source>
</evidence>
<comment type="pathway">
    <text evidence="2">Amino-acid biosynthesis; L-isoleucine biosynthesis; L-isoleucine from 2-oxobutanoate: step 4/4.</text>
</comment>
<comment type="caution">
    <text evidence="12">The sequence shown here is derived from an EMBL/GenBank/DDBJ whole genome shotgun (WGS) entry which is preliminary data.</text>
</comment>
<evidence type="ECO:0000256" key="11">
    <source>
        <dbReference type="ARBA" id="ARBA00049229"/>
    </source>
</evidence>
<evidence type="ECO:0000256" key="6">
    <source>
        <dbReference type="ARBA" id="ARBA00013053"/>
    </source>
</evidence>
<protein>
    <recommendedName>
        <fullName evidence="7">Probable branched-chain-amino-acid aminotransferase</fullName>
        <ecNumber evidence="6">2.6.1.42</ecNumber>
    </recommendedName>
</protein>
<gene>
    <name evidence="12" type="ORF">GCM10007094_25480</name>
</gene>
<dbReference type="EMBL" id="BMXE01000004">
    <property type="protein sequence ID" value="GHB34929.1"/>
    <property type="molecule type" value="Genomic_DNA"/>
</dbReference>
<evidence type="ECO:0000256" key="9">
    <source>
        <dbReference type="ARBA" id="ARBA00048212"/>
    </source>
</evidence>
<dbReference type="InterPro" id="IPR050571">
    <property type="entry name" value="Class-IV_PLP-Dep_Aminotrnsfr"/>
</dbReference>
<evidence type="ECO:0000256" key="10">
    <source>
        <dbReference type="ARBA" id="ARBA00048798"/>
    </source>
</evidence>
<evidence type="ECO:0000313" key="13">
    <source>
        <dbReference type="Proteomes" id="UP000637980"/>
    </source>
</evidence>
<evidence type="ECO:0000313" key="12">
    <source>
        <dbReference type="EMBL" id="GHB34929.1"/>
    </source>
</evidence>
<sequence length="298" mass="32531">MSRVAYVNGQYVPHSHASVHVEDRGYQFSDGVYEVCEIWKGQIVDMTPHLDRLDRSLKELQIPAPMSRRALVRVMKEVISLNRVNNGIIYMQITRGVAPREHNFPPAGTPPSVVMTAKSVSPHKMDQVAAKGVGVVTVEENRWDRVDIKTVGLLPNVLAKQKAKEAGAHEAWFVDKNGLITEGGSTNAWIILKDGTLVTRPATHGILRGITREGVLKLAEKKGFSVEERGFSMDEAKNAREAFLTSASGLVMPVVKINETILGDGQPGPIVQDLRKSFHDASELIKLTVAGGNAPGVC</sequence>
<evidence type="ECO:0000256" key="7">
    <source>
        <dbReference type="ARBA" id="ARBA00014472"/>
    </source>
</evidence>
<dbReference type="EC" id="2.6.1.42" evidence="6"/>
<dbReference type="InterPro" id="IPR036038">
    <property type="entry name" value="Aminotransferase-like"/>
</dbReference>
<evidence type="ECO:0000256" key="2">
    <source>
        <dbReference type="ARBA" id="ARBA00004824"/>
    </source>
</evidence>